<proteinExistence type="predicted"/>
<dbReference type="InterPro" id="IPR043138">
    <property type="entry name" value="GGT_lsub"/>
</dbReference>
<dbReference type="PANTHER" id="PTHR11686">
    <property type="entry name" value="GAMMA GLUTAMYL TRANSPEPTIDASE"/>
    <property type="match status" value="1"/>
</dbReference>
<feature type="binding site" evidence="3">
    <location>
        <begin position="545"/>
        <end position="546"/>
    </location>
    <ligand>
        <name>L-glutamate</name>
        <dbReference type="ChEBI" id="CHEBI:29985"/>
    </ligand>
</feature>
<keyword evidence="6" id="KW-1185">Reference proteome</keyword>
<evidence type="ECO:0008006" key="7">
    <source>
        <dbReference type="Google" id="ProtNLM"/>
    </source>
</evidence>
<dbReference type="PRINTS" id="PR01210">
    <property type="entry name" value="GGTRANSPTASE"/>
</dbReference>
<dbReference type="Proteomes" id="UP001627154">
    <property type="component" value="Unassembled WGS sequence"/>
</dbReference>
<keyword evidence="4" id="KW-0812">Transmembrane</keyword>
<dbReference type="FunFam" id="1.10.246.130:FF:000001">
    <property type="entry name" value="Gamma-glutamyltransferase 5 isoform 1"/>
    <property type="match status" value="1"/>
</dbReference>
<accession>A0ABD2WMF4</accession>
<name>A0ABD2WMF4_9HYME</name>
<keyword evidence="1" id="KW-1199">Hemostasis impairing toxin</keyword>
<evidence type="ECO:0000256" key="4">
    <source>
        <dbReference type="SAM" id="Phobius"/>
    </source>
</evidence>
<dbReference type="SUPFAM" id="SSF56235">
    <property type="entry name" value="N-terminal nucleophile aminohydrolases (Ntn hydrolases)"/>
    <property type="match status" value="1"/>
</dbReference>
<dbReference type="Pfam" id="PF01019">
    <property type="entry name" value="G_glu_transpept"/>
    <property type="match status" value="1"/>
</dbReference>
<evidence type="ECO:0000313" key="5">
    <source>
        <dbReference type="EMBL" id="KAL3394267.1"/>
    </source>
</evidence>
<feature type="binding site" evidence="3">
    <location>
        <position position="517"/>
    </location>
    <ligand>
        <name>L-glutamate</name>
        <dbReference type="ChEBI" id="CHEBI:29985"/>
    </ligand>
</feature>
<reference evidence="5 6" key="1">
    <citation type="journal article" date="2024" name="bioRxiv">
        <title>A reference genome for Trichogramma kaykai: A tiny desert-dwelling parasitoid wasp with competing sex-ratio distorters.</title>
        <authorList>
            <person name="Culotta J."/>
            <person name="Lindsey A.R."/>
        </authorList>
    </citation>
    <scope>NUCLEOTIDE SEQUENCE [LARGE SCALE GENOMIC DNA]</scope>
    <source>
        <strain evidence="5 6">KSX58</strain>
    </source>
</reference>
<feature type="transmembrane region" description="Helical" evidence="4">
    <location>
        <begin position="77"/>
        <end position="98"/>
    </location>
</feature>
<dbReference type="InterPro" id="IPR043137">
    <property type="entry name" value="GGT_ssub_C"/>
</dbReference>
<evidence type="ECO:0000256" key="3">
    <source>
        <dbReference type="PIRSR" id="PIRSR600101-2"/>
    </source>
</evidence>
<gene>
    <name evidence="5" type="ORF">TKK_011296</name>
</gene>
<dbReference type="AlphaFoldDB" id="A0ABD2WMF4"/>
<keyword evidence="1" id="KW-1202">Platelet aggregation activating toxin</keyword>
<feature type="binding site" evidence="3">
    <location>
        <begin position="493"/>
        <end position="495"/>
    </location>
    <ligand>
        <name>L-glutamate</name>
        <dbReference type="ChEBI" id="CHEBI:29985"/>
    </ligand>
</feature>
<evidence type="ECO:0000256" key="1">
    <source>
        <dbReference type="ARBA" id="ARBA00084097"/>
    </source>
</evidence>
<dbReference type="Gene3D" id="3.60.20.40">
    <property type="match status" value="1"/>
</dbReference>
<sequence>MILPSQGGRGLDCDAMGFGLEDSYFALQPSTLSSPSSDEYVGGQFLGEPSLEHNPDASCSSLFYYYWHKPYRTRKRWIIGGFVVAGALLTIIVASSLYGSSHGTKKIGELVPPDPEQPPPPSASKPRAFKRAAVCADGPPCAFIGKSMLDRNGSAVDAAIASLICNGIINMQSMGLGGGFLMTIYERQNNRIYVLNAREAAPAAAYAHMYEDKPKFSSRVGGLSIAVPGELAGYWEAHQRFGKIPWADLFYPSIDLCEKGYNMTKHQWNSLGYNKTNIYSDPTLKEMFVDPKTGQFRKVGSLIRPKKLCETLKIIAEQNATAFYNGTLGKYLVEDIRKRGSIITMKDLNDYRAKWEDPASTELYGGHKVHSVGVPGGGALLAFILNVLDEFHLQPSDIADTNSTIKTYHKIIETFKYAFGLRTKLGDVEMPKFQKNITSKNFAHSIQRWISDEKTYGDASHYGAENSGNGEDHGTAHIAVMSENGDAVSVTSTVNIYFASGIVSERTGVLLNDAMDDFGLPGILSYFGLPSNENNHIAPGKRPLSSMSPAIVLDRNGDVKMTVGAAGGTKIPTSLALVIARYLWLGNTIKEAVDAPRIHHQLYPMQLFYEYGVPKAIVEGLKAIGHNVTRYRDRGSVVCILTRINGTIYGNADYRKGGDVYGIN</sequence>
<feature type="binding site" evidence="3">
    <location>
        <position position="568"/>
    </location>
    <ligand>
        <name>L-glutamate</name>
        <dbReference type="ChEBI" id="CHEBI:29985"/>
    </ligand>
</feature>
<organism evidence="5 6">
    <name type="scientific">Trichogramma kaykai</name>
    <dbReference type="NCBI Taxonomy" id="54128"/>
    <lineage>
        <taxon>Eukaryota</taxon>
        <taxon>Metazoa</taxon>
        <taxon>Ecdysozoa</taxon>
        <taxon>Arthropoda</taxon>
        <taxon>Hexapoda</taxon>
        <taxon>Insecta</taxon>
        <taxon>Pterygota</taxon>
        <taxon>Neoptera</taxon>
        <taxon>Endopterygota</taxon>
        <taxon>Hymenoptera</taxon>
        <taxon>Apocrita</taxon>
        <taxon>Proctotrupomorpha</taxon>
        <taxon>Chalcidoidea</taxon>
        <taxon>Trichogrammatidae</taxon>
        <taxon>Trichogramma</taxon>
    </lineage>
</organism>
<dbReference type="PANTHER" id="PTHR11686:SF9">
    <property type="entry name" value="RE13973P"/>
    <property type="match status" value="1"/>
</dbReference>
<protein>
    <recommendedName>
        <fullName evidence="7">Gamma-glutamyltransferase</fullName>
    </recommendedName>
</protein>
<keyword evidence="4" id="KW-0472">Membrane</keyword>
<dbReference type="EMBL" id="JBJJXI010000092">
    <property type="protein sequence ID" value="KAL3394267.1"/>
    <property type="molecule type" value="Genomic_DNA"/>
</dbReference>
<dbReference type="GO" id="GO:0036374">
    <property type="term" value="F:glutathione hydrolase activity"/>
    <property type="evidence" value="ECO:0007669"/>
    <property type="project" value="UniProtKB-ARBA"/>
</dbReference>
<dbReference type="InterPro" id="IPR000101">
    <property type="entry name" value="GGT_peptidase"/>
</dbReference>
<feature type="binding site" evidence="3">
    <location>
        <position position="198"/>
    </location>
    <ligand>
        <name>L-glutamate</name>
        <dbReference type="ChEBI" id="CHEBI:29985"/>
    </ligand>
</feature>
<evidence type="ECO:0000256" key="2">
    <source>
        <dbReference type="PIRSR" id="PIRSR600101-1"/>
    </source>
</evidence>
<keyword evidence="4" id="KW-1133">Transmembrane helix</keyword>
<dbReference type="Gene3D" id="1.10.246.130">
    <property type="match status" value="1"/>
</dbReference>
<keyword evidence="1" id="KW-0800">Toxin</keyword>
<evidence type="ECO:0000313" key="6">
    <source>
        <dbReference type="Proteomes" id="UP001627154"/>
    </source>
</evidence>
<feature type="active site" description="Nucleophile" evidence="2">
    <location>
        <position position="475"/>
    </location>
</feature>
<dbReference type="InterPro" id="IPR029055">
    <property type="entry name" value="Ntn_hydrolases_N"/>
</dbReference>
<comment type="caution">
    <text evidence="5">The sequence shown here is derived from an EMBL/GenBank/DDBJ whole genome shotgun (WGS) entry which is preliminary data.</text>
</comment>
<dbReference type="FunFam" id="3.60.20.40:FF:000001">
    <property type="entry name" value="Gamma-glutamyltranspeptidase 1"/>
    <property type="match status" value="1"/>
</dbReference>